<accession>A0A4D9DWP3</accession>
<dbReference type="AlphaFoldDB" id="A0A4D9DWP3"/>
<reference evidence="1 2" key="2">
    <citation type="submission" date="2019-04" db="EMBL/GenBank/DDBJ databases">
        <title>The genome sequence of big-headed turtle.</title>
        <authorList>
            <person name="Gong S."/>
        </authorList>
    </citation>
    <scope>NUCLEOTIDE SEQUENCE [LARGE SCALE GENOMIC DNA]</scope>
    <source>
        <strain evidence="1">DO16091913</strain>
        <tissue evidence="1">Muscle</tissue>
    </source>
</reference>
<keyword evidence="2" id="KW-1185">Reference proteome</keyword>
<comment type="caution">
    <text evidence="1">The sequence shown here is derived from an EMBL/GenBank/DDBJ whole genome shotgun (WGS) entry which is preliminary data.</text>
</comment>
<sequence length="100" mass="10763">MNYRLGPTQPTLMGQSRGQGAAVLIKTQLPNPNPQQGKAPLLPAPQGHRRFGRGGGWIPASIQQNPGVWEPLAEEGLTPWLPLSQDSVYKGPFLFPGSLP</sequence>
<evidence type="ECO:0000313" key="1">
    <source>
        <dbReference type="EMBL" id="TFJ99312.1"/>
    </source>
</evidence>
<evidence type="ECO:0000313" key="2">
    <source>
        <dbReference type="Proteomes" id="UP000297703"/>
    </source>
</evidence>
<proteinExistence type="predicted"/>
<gene>
    <name evidence="1" type="ORF">DR999_PMT18620</name>
</gene>
<protein>
    <submittedName>
        <fullName evidence="1">RING finger protein 112-like protein</fullName>
    </submittedName>
</protein>
<name>A0A4D9DWP3_9SAUR</name>
<reference evidence="1 2" key="1">
    <citation type="submission" date="2019-04" db="EMBL/GenBank/DDBJ databases">
        <title>Draft genome of the big-headed turtle Platysternon megacephalum.</title>
        <authorList>
            <person name="Gong S."/>
        </authorList>
    </citation>
    <scope>NUCLEOTIDE SEQUENCE [LARGE SCALE GENOMIC DNA]</scope>
    <source>
        <strain evidence="1">DO16091913</strain>
        <tissue evidence="1">Muscle</tissue>
    </source>
</reference>
<organism evidence="1 2">
    <name type="scientific">Platysternon megacephalum</name>
    <name type="common">big-headed turtle</name>
    <dbReference type="NCBI Taxonomy" id="55544"/>
    <lineage>
        <taxon>Eukaryota</taxon>
        <taxon>Metazoa</taxon>
        <taxon>Chordata</taxon>
        <taxon>Craniata</taxon>
        <taxon>Vertebrata</taxon>
        <taxon>Euteleostomi</taxon>
        <taxon>Archelosauria</taxon>
        <taxon>Testudinata</taxon>
        <taxon>Testudines</taxon>
        <taxon>Cryptodira</taxon>
        <taxon>Durocryptodira</taxon>
        <taxon>Testudinoidea</taxon>
        <taxon>Platysternidae</taxon>
        <taxon>Platysternon</taxon>
    </lineage>
</organism>
<dbReference type="Proteomes" id="UP000297703">
    <property type="component" value="Unassembled WGS sequence"/>
</dbReference>
<dbReference type="EMBL" id="QXTE01000335">
    <property type="protein sequence ID" value="TFJ99312.1"/>
    <property type="molecule type" value="Genomic_DNA"/>
</dbReference>